<sequence length="177" mass="19078">MIIDFIAMFSAAALAVLVVFAARHGLRKWAGVTLPKWVMPAMAGLAMLGYTVHAEYRWYPDLKAGLGGDMSVVMTVEDSNWWRPWTYAKPVTTRFMAVDLAQVSDPAPGLREGRLLLVSRWQPVQAVPVAYDCAGHRRADLIGGAQLSGNDLAGGDWRDIAPDDPAMAAICGGVGHG</sequence>
<dbReference type="Proteomes" id="UP001438953">
    <property type="component" value="Unassembled WGS sequence"/>
</dbReference>
<evidence type="ECO:0000256" key="1">
    <source>
        <dbReference type="SAM" id="Phobius"/>
    </source>
</evidence>
<reference evidence="2 3" key="1">
    <citation type="submission" date="2024-01" db="EMBL/GenBank/DDBJ databases">
        <authorList>
            <person name="Deng Y."/>
            <person name="Su J."/>
        </authorList>
    </citation>
    <scope>NUCLEOTIDE SEQUENCE [LARGE SCALE GENOMIC DNA]</scope>
    <source>
        <strain evidence="2 3">CPCC 100088</strain>
    </source>
</reference>
<protein>
    <submittedName>
        <fullName evidence="2">Uncharacterized protein</fullName>
    </submittedName>
</protein>
<comment type="caution">
    <text evidence="2">The sequence shown here is derived from an EMBL/GenBank/DDBJ whole genome shotgun (WGS) entry which is preliminary data.</text>
</comment>
<organism evidence="2 3">
    <name type="scientific">Thioclava kandeliae</name>
    <dbReference type="NCBI Taxonomy" id="3070818"/>
    <lineage>
        <taxon>Bacteria</taxon>
        <taxon>Pseudomonadati</taxon>
        <taxon>Pseudomonadota</taxon>
        <taxon>Alphaproteobacteria</taxon>
        <taxon>Rhodobacterales</taxon>
        <taxon>Paracoccaceae</taxon>
        <taxon>Thioclava</taxon>
    </lineage>
</organism>
<gene>
    <name evidence="2" type="ORF">VSX56_01865</name>
</gene>
<keyword evidence="1" id="KW-0472">Membrane</keyword>
<feature type="transmembrane region" description="Helical" evidence="1">
    <location>
        <begin position="37"/>
        <end position="56"/>
    </location>
</feature>
<keyword evidence="3" id="KW-1185">Reference proteome</keyword>
<keyword evidence="1" id="KW-0812">Transmembrane</keyword>
<name>A0ABV1SC72_9RHOB</name>
<proteinExistence type="predicted"/>
<evidence type="ECO:0000313" key="2">
    <source>
        <dbReference type="EMBL" id="MER5170507.1"/>
    </source>
</evidence>
<accession>A0ABV1SC72</accession>
<keyword evidence="1" id="KW-1133">Transmembrane helix</keyword>
<dbReference type="RefSeq" id="WP_350934426.1">
    <property type="nucleotide sequence ID" value="NZ_JAYWLC010000001.1"/>
</dbReference>
<evidence type="ECO:0000313" key="3">
    <source>
        <dbReference type="Proteomes" id="UP001438953"/>
    </source>
</evidence>
<reference evidence="2 3" key="2">
    <citation type="submission" date="2024-06" db="EMBL/GenBank/DDBJ databases">
        <title>Thioclava kandeliae sp. nov. from a rhizosphere soil sample of Kandelia candel in a mangrove.</title>
        <authorList>
            <person name="Mu T."/>
        </authorList>
    </citation>
    <scope>NUCLEOTIDE SEQUENCE [LARGE SCALE GENOMIC DNA]</scope>
    <source>
        <strain evidence="2 3">CPCC 100088</strain>
    </source>
</reference>
<dbReference type="EMBL" id="JAYWLC010000001">
    <property type="protein sequence ID" value="MER5170507.1"/>
    <property type="molecule type" value="Genomic_DNA"/>
</dbReference>